<dbReference type="OrthoDB" id="10005885at2"/>
<proteinExistence type="predicted"/>
<accession>A0A1H9LHQ1</accession>
<sequence>MLDEAFFHSALGACVIQISSLGEDVSFRKIRELWGASEFLSNSEREFLLLELTKLEAKAFESNYNILTFKKPFVK</sequence>
<evidence type="ECO:0000313" key="2">
    <source>
        <dbReference type="Proteomes" id="UP000242515"/>
    </source>
</evidence>
<dbReference type="EMBL" id="FOGC01000011">
    <property type="protein sequence ID" value="SER10433.1"/>
    <property type="molecule type" value="Genomic_DNA"/>
</dbReference>
<organism evidence="1 2">
    <name type="scientific">Rosenbergiella nectarea</name>
    <dbReference type="NCBI Taxonomy" id="988801"/>
    <lineage>
        <taxon>Bacteria</taxon>
        <taxon>Pseudomonadati</taxon>
        <taxon>Pseudomonadota</taxon>
        <taxon>Gammaproteobacteria</taxon>
        <taxon>Enterobacterales</taxon>
        <taxon>Erwiniaceae</taxon>
        <taxon>Rosenbergiella</taxon>
    </lineage>
</organism>
<dbReference type="Proteomes" id="UP000242515">
    <property type="component" value="Unassembled WGS sequence"/>
</dbReference>
<protein>
    <submittedName>
        <fullName evidence="1">Uncharacterized protein</fullName>
    </submittedName>
</protein>
<name>A0A1H9LHQ1_9GAMM</name>
<evidence type="ECO:0000313" key="1">
    <source>
        <dbReference type="EMBL" id="SER10433.1"/>
    </source>
</evidence>
<reference evidence="2" key="1">
    <citation type="submission" date="2016-10" db="EMBL/GenBank/DDBJ databases">
        <authorList>
            <person name="Varghese N."/>
            <person name="Submissions S."/>
        </authorList>
    </citation>
    <scope>NUCLEOTIDE SEQUENCE [LARGE SCALE GENOMIC DNA]</scope>
    <source>
        <strain evidence="2">8N4</strain>
    </source>
</reference>
<keyword evidence="2" id="KW-1185">Reference proteome</keyword>
<dbReference type="STRING" id="988801.SAMN05216522_11192"/>
<dbReference type="RefSeq" id="WP_092677565.1">
    <property type="nucleotide sequence ID" value="NZ_FOGC01000011.1"/>
</dbReference>
<gene>
    <name evidence="1" type="ORF">SAMN05216522_11192</name>
</gene>
<dbReference type="AlphaFoldDB" id="A0A1H9LHQ1"/>